<accession>O13659</accession>
<proteinExistence type="predicted"/>
<name>O13659_SCHPM</name>
<organism evidence="1">
    <name type="scientific">Schizosaccharomyces pombe</name>
    <name type="common">Fission yeast</name>
    <dbReference type="NCBI Taxonomy" id="4896"/>
    <lineage>
        <taxon>Eukaryota</taxon>
        <taxon>Fungi</taxon>
        <taxon>Dikarya</taxon>
        <taxon>Ascomycota</taxon>
        <taxon>Taphrinomycotina</taxon>
        <taxon>Schizosaccharomycetes</taxon>
        <taxon>Schizosaccharomycetales</taxon>
        <taxon>Schizosaccharomycetaceae</taxon>
        <taxon>Schizosaccharomyces</taxon>
    </lineage>
</organism>
<reference evidence="1" key="1">
    <citation type="submission" date="1997-05" db="EMBL/GenBank/DDBJ databases">
        <authorList>
            <person name="Director-General of Biotechnology Center"/>
            <person name="Kushida N."/>
            <person name="Machida M."/>
        </authorList>
    </citation>
    <scope>NUCLEOTIDE SEQUENCE</scope>
    <source>
        <strain evidence="1">972 h-</strain>
    </source>
</reference>
<sequence>MDAGCEDPQSCLVSYTHLNLDKAISISTHTTNSVTNGSIEEVYYGVHKTKKSIHPRKEGTNKFGFIYLHELNVNMRETFSFYLMNEHPNQHN</sequence>
<reference evidence="1" key="2">
    <citation type="journal article" date="2000" name="Yeast">
        <title>A 38 kb segment containing the cdc2 gene from the left arm of fission yeast chromosome II: sequence analysis and characterization of the genomic DNA and cDNAs encoded on the segment.</title>
        <authorList>
            <person name="Machida M."/>
            <person name="Yamazaki S."/>
            <person name="Kunihiro S."/>
            <person name="Tanaka T."/>
            <person name="Kushida N."/>
            <person name="Jinno K."/>
            <person name="Haikawa Y."/>
            <person name="Yamazaki J."/>
            <person name="Yamamoto S."/>
            <person name="Sekine M."/>
            <person name="Oguchi A."/>
            <person name="Nagai Y."/>
            <person name="Sakai M."/>
            <person name="Aoki K."/>
            <person name="Ogura K."/>
            <person name="Kudoh Y."/>
            <person name="Kikuchi H."/>
            <person name="Zhang M.Q."/>
            <person name="Yanagida M."/>
        </authorList>
    </citation>
    <scope>NUCLEOTIDE SEQUENCE</scope>
    <source>
        <strain evidence="1">972 h-</strain>
    </source>
</reference>
<gene>
    <name evidence="1" type="primary">pi068</name>
</gene>
<dbReference type="EMBL" id="AB004539">
    <property type="protein sequence ID" value="BAA21450.1"/>
    <property type="molecule type" value="Genomic_DNA"/>
</dbReference>
<dbReference type="AlphaFoldDB" id="O13659"/>
<evidence type="ECO:0000313" key="1">
    <source>
        <dbReference type="EMBL" id="BAA21450.1"/>
    </source>
</evidence>
<protein>
    <submittedName>
        <fullName evidence="1">Pi068 protein</fullName>
    </submittedName>
</protein>